<evidence type="ECO:0000313" key="3">
    <source>
        <dbReference type="Proteomes" id="UP000466535"/>
    </source>
</evidence>
<name>A0A6B0T512_9EURY</name>
<accession>A0A6B0T512</accession>
<dbReference type="Proteomes" id="UP000466535">
    <property type="component" value="Unassembled WGS sequence"/>
</dbReference>
<keyword evidence="1" id="KW-1133">Transmembrane helix</keyword>
<keyword evidence="3" id="KW-1185">Reference proteome</keyword>
<keyword evidence="1" id="KW-0812">Transmembrane</keyword>
<gene>
    <name evidence="2" type="ORF">GRX03_10605</name>
</gene>
<evidence type="ECO:0000256" key="1">
    <source>
        <dbReference type="SAM" id="Phobius"/>
    </source>
</evidence>
<proteinExistence type="predicted"/>
<dbReference type="EMBL" id="WUUT01000004">
    <property type="protein sequence ID" value="MXR52047.1"/>
    <property type="molecule type" value="Genomic_DNA"/>
</dbReference>
<evidence type="ECO:0000313" key="2">
    <source>
        <dbReference type="EMBL" id="MXR52047.1"/>
    </source>
</evidence>
<comment type="caution">
    <text evidence="2">The sequence shown here is derived from an EMBL/GenBank/DDBJ whole genome shotgun (WGS) entry which is preliminary data.</text>
</comment>
<organism evidence="2 3">
    <name type="scientific">Halovenus carboxidivorans</name>
    <dbReference type="NCBI Taxonomy" id="2692199"/>
    <lineage>
        <taxon>Archaea</taxon>
        <taxon>Methanobacteriati</taxon>
        <taxon>Methanobacteriota</taxon>
        <taxon>Stenosarchaea group</taxon>
        <taxon>Halobacteria</taxon>
        <taxon>Halobacteriales</taxon>
        <taxon>Haloarculaceae</taxon>
        <taxon>Halovenus</taxon>
    </lineage>
</organism>
<sequence length="64" mass="7150">MPSTEDTHSSGPSERRLSVILYVLGIVTVLFLTFMLLIYEGPNALRIIRIGWVVSIVYLVSKLA</sequence>
<reference evidence="2 3" key="1">
    <citation type="submission" date="2019-12" db="EMBL/GenBank/DDBJ databases">
        <title>Isolation and characterization of three novel carbon monoxide-oxidizing members of Halobacteria from salione crusts and soils.</title>
        <authorList>
            <person name="Myers M.R."/>
            <person name="King G.M."/>
        </authorList>
    </citation>
    <scope>NUCLEOTIDE SEQUENCE [LARGE SCALE GENOMIC DNA]</scope>
    <source>
        <strain evidence="2 3">WSH3</strain>
    </source>
</reference>
<dbReference type="RefSeq" id="WP_159764192.1">
    <property type="nucleotide sequence ID" value="NZ_WUUT01000004.1"/>
</dbReference>
<feature type="transmembrane region" description="Helical" evidence="1">
    <location>
        <begin position="19"/>
        <end position="38"/>
    </location>
</feature>
<keyword evidence="1" id="KW-0472">Membrane</keyword>
<protein>
    <submittedName>
        <fullName evidence="2">Uncharacterized protein</fullName>
    </submittedName>
</protein>
<feature type="transmembrane region" description="Helical" evidence="1">
    <location>
        <begin position="44"/>
        <end position="61"/>
    </location>
</feature>
<dbReference type="AlphaFoldDB" id="A0A6B0T512"/>